<keyword evidence="4" id="KW-0804">Transcription</keyword>
<evidence type="ECO:0000256" key="6">
    <source>
        <dbReference type="SAM" id="MobiDB-lite"/>
    </source>
</evidence>
<keyword evidence="5" id="KW-0539">Nucleus</keyword>
<dbReference type="Proteomes" id="UP001140502">
    <property type="component" value="Unassembled WGS sequence"/>
</dbReference>
<keyword evidence="2" id="KW-0479">Metal-binding</keyword>
<dbReference type="GO" id="GO:0000981">
    <property type="term" value="F:DNA-binding transcription factor activity, RNA polymerase II-specific"/>
    <property type="evidence" value="ECO:0007669"/>
    <property type="project" value="InterPro"/>
</dbReference>
<sequence length="566" mass="63128">MFSVSIKFFPACSETGSGSLPSSDQFHKIATKALNDSLRETGDEVPALSVLQAMVLCTFNELIRGVRGKGWRLLGSCVRVAYEQHLNLVDYGAPTLPPRSEDGIRQWIVKEEERRCWWSIWEMDVFASTIKRCPLAIDWSVNETYLPIPDRDWFNGQYRQSSFLHPQPGERWKRLSKCGNDSPTAWFIVLNSIMRDAHALARGSLQGIQSDWRGQDETNNLQQYFKNVFCKKSPVAGDQQLYFLSQALQQTVSALPTKLAYQGERLFSHDQSVQAPPNSESSAAQATLVDVARYSLFLMTQLARFQIFHHQAFGEIASGTLFTEIAPDPPFGWTSTARPPADSMSNCKGLRNCLEAADNIEFVLKHAPKWHVKWLNPFLASTVWLAASLQILRKVYGLGTEAEIESKLAVLRLTCQHYSQFWGTPLTLLRNVDSLERLLRHKRRLLAELEIRSGENRRTSTGAAPGLALADTKDGQGRSAGGLAGTEPLASVDFIPELFDPSAFIPDLEGLAPGPRPQTASGSPMTTNWLGMLSERGQLDEISFDSYADLFFPLAPTQEADQSPRG</sequence>
<evidence type="ECO:0000313" key="9">
    <source>
        <dbReference type="Proteomes" id="UP001140502"/>
    </source>
</evidence>
<accession>A0A9W8W6Q9</accession>
<protein>
    <recommendedName>
        <fullName evidence="7">Xylanolytic transcriptional activator regulatory domain-containing protein</fullName>
    </recommendedName>
</protein>
<keyword evidence="3" id="KW-0805">Transcription regulation</keyword>
<dbReference type="InterPro" id="IPR050815">
    <property type="entry name" value="TF_fung"/>
</dbReference>
<reference evidence="8" key="1">
    <citation type="submission" date="2022-10" db="EMBL/GenBank/DDBJ databases">
        <title>Tapping the CABI collections for fungal endophytes: first genome assemblies for Collariella, Neodidymelliopsis, Ascochyta clinopodiicola, Didymella pomorum, Didymosphaeria variabile, Neocosmospora piperis and Neocucurbitaria cava.</title>
        <authorList>
            <person name="Hill R."/>
        </authorList>
    </citation>
    <scope>NUCLEOTIDE SEQUENCE</scope>
    <source>
        <strain evidence="8">IMI 366586</strain>
    </source>
</reference>
<evidence type="ECO:0000256" key="3">
    <source>
        <dbReference type="ARBA" id="ARBA00023015"/>
    </source>
</evidence>
<comment type="subcellular location">
    <subcellularLocation>
        <location evidence="1">Nucleus</location>
    </subcellularLocation>
</comment>
<comment type="caution">
    <text evidence="8">The sequence shown here is derived from an EMBL/GenBank/DDBJ whole genome shotgun (WGS) entry which is preliminary data.</text>
</comment>
<evidence type="ECO:0000256" key="1">
    <source>
        <dbReference type="ARBA" id="ARBA00004123"/>
    </source>
</evidence>
<feature type="domain" description="Xylanolytic transcriptional activator regulatory" evidence="7">
    <location>
        <begin position="70"/>
        <end position="153"/>
    </location>
</feature>
<proteinExistence type="predicted"/>
<dbReference type="GO" id="GO:0003677">
    <property type="term" value="F:DNA binding"/>
    <property type="evidence" value="ECO:0007669"/>
    <property type="project" value="InterPro"/>
</dbReference>
<dbReference type="GO" id="GO:0006351">
    <property type="term" value="P:DNA-templated transcription"/>
    <property type="evidence" value="ECO:0007669"/>
    <property type="project" value="InterPro"/>
</dbReference>
<evidence type="ECO:0000259" key="7">
    <source>
        <dbReference type="SMART" id="SM00906"/>
    </source>
</evidence>
<feature type="region of interest" description="Disordered" evidence="6">
    <location>
        <begin position="457"/>
        <end position="483"/>
    </location>
</feature>
<dbReference type="OrthoDB" id="3862662at2759"/>
<evidence type="ECO:0000256" key="4">
    <source>
        <dbReference type="ARBA" id="ARBA00023163"/>
    </source>
</evidence>
<feature type="compositionally biased region" description="Polar residues" evidence="6">
    <location>
        <begin position="518"/>
        <end position="529"/>
    </location>
</feature>
<evidence type="ECO:0000256" key="5">
    <source>
        <dbReference type="ARBA" id="ARBA00023242"/>
    </source>
</evidence>
<organism evidence="8 9">
    <name type="scientific">Fusarium piperis</name>
    <dbReference type="NCBI Taxonomy" id="1435070"/>
    <lineage>
        <taxon>Eukaryota</taxon>
        <taxon>Fungi</taxon>
        <taxon>Dikarya</taxon>
        <taxon>Ascomycota</taxon>
        <taxon>Pezizomycotina</taxon>
        <taxon>Sordariomycetes</taxon>
        <taxon>Hypocreomycetidae</taxon>
        <taxon>Hypocreales</taxon>
        <taxon>Nectriaceae</taxon>
        <taxon>Fusarium</taxon>
        <taxon>Fusarium solani species complex</taxon>
    </lineage>
</organism>
<dbReference type="AlphaFoldDB" id="A0A9W8W6Q9"/>
<evidence type="ECO:0000256" key="2">
    <source>
        <dbReference type="ARBA" id="ARBA00022723"/>
    </source>
</evidence>
<dbReference type="EMBL" id="JAPEUR010000248">
    <property type="protein sequence ID" value="KAJ4313788.1"/>
    <property type="molecule type" value="Genomic_DNA"/>
</dbReference>
<name>A0A9W8W6Q9_9HYPO</name>
<keyword evidence="9" id="KW-1185">Reference proteome</keyword>
<dbReference type="PANTHER" id="PTHR47338">
    <property type="entry name" value="ZN(II)2CYS6 TRANSCRIPTION FACTOR (EUROFUNG)-RELATED"/>
    <property type="match status" value="1"/>
</dbReference>
<feature type="region of interest" description="Disordered" evidence="6">
    <location>
        <begin position="508"/>
        <end position="529"/>
    </location>
</feature>
<evidence type="ECO:0000313" key="8">
    <source>
        <dbReference type="EMBL" id="KAJ4313788.1"/>
    </source>
</evidence>
<dbReference type="Pfam" id="PF04082">
    <property type="entry name" value="Fungal_trans"/>
    <property type="match status" value="1"/>
</dbReference>
<dbReference type="CDD" id="cd12148">
    <property type="entry name" value="fungal_TF_MHR"/>
    <property type="match status" value="1"/>
</dbReference>
<dbReference type="GO" id="GO:0008270">
    <property type="term" value="F:zinc ion binding"/>
    <property type="evidence" value="ECO:0007669"/>
    <property type="project" value="InterPro"/>
</dbReference>
<dbReference type="SMART" id="SM00906">
    <property type="entry name" value="Fungal_trans"/>
    <property type="match status" value="1"/>
</dbReference>
<dbReference type="PANTHER" id="PTHR47338:SF10">
    <property type="entry name" value="TRANSCRIPTION FACTOR DOMAIN-CONTAINING PROTEIN-RELATED"/>
    <property type="match status" value="1"/>
</dbReference>
<gene>
    <name evidence="8" type="ORF">N0V84_009249</name>
</gene>
<dbReference type="GO" id="GO:0005634">
    <property type="term" value="C:nucleus"/>
    <property type="evidence" value="ECO:0007669"/>
    <property type="project" value="UniProtKB-SubCell"/>
</dbReference>
<dbReference type="InterPro" id="IPR007219">
    <property type="entry name" value="XnlR_reg_dom"/>
</dbReference>